<feature type="compositionally biased region" description="Basic and acidic residues" evidence="17">
    <location>
        <begin position="53"/>
        <end position="72"/>
    </location>
</feature>
<keyword evidence="10" id="KW-0460">Magnesium</keyword>
<evidence type="ECO:0000256" key="3">
    <source>
        <dbReference type="ARBA" id="ARBA00022679"/>
    </source>
</evidence>
<dbReference type="GO" id="GO:0006310">
    <property type="term" value="P:DNA recombination"/>
    <property type="evidence" value="ECO:0007669"/>
    <property type="project" value="UniProtKB-KW"/>
</dbReference>
<dbReference type="InterPro" id="IPR050951">
    <property type="entry name" value="Retrovirus_Pol_polyprotein"/>
</dbReference>
<dbReference type="PROSITE" id="PS00141">
    <property type="entry name" value="ASP_PROTEASE"/>
    <property type="match status" value="1"/>
</dbReference>
<evidence type="ECO:0000313" key="23">
    <source>
        <dbReference type="Proteomes" id="UP000629468"/>
    </source>
</evidence>
<feature type="region of interest" description="Disordered" evidence="17">
    <location>
        <begin position="653"/>
        <end position="808"/>
    </location>
</feature>
<evidence type="ECO:0000256" key="15">
    <source>
        <dbReference type="ARBA" id="ARBA00023125"/>
    </source>
</evidence>
<feature type="compositionally biased region" description="Acidic residues" evidence="17">
    <location>
        <begin position="658"/>
        <end position="675"/>
    </location>
</feature>
<evidence type="ECO:0000256" key="16">
    <source>
        <dbReference type="ARBA" id="ARBA00023172"/>
    </source>
</evidence>
<evidence type="ECO:0000256" key="12">
    <source>
        <dbReference type="ARBA" id="ARBA00022908"/>
    </source>
</evidence>
<dbReference type="GO" id="GO:0003677">
    <property type="term" value="F:DNA binding"/>
    <property type="evidence" value="ECO:0007669"/>
    <property type="project" value="UniProtKB-KW"/>
</dbReference>
<keyword evidence="12" id="KW-0229">DNA integration</keyword>
<dbReference type="GO" id="GO:0004519">
    <property type="term" value="F:endonuclease activity"/>
    <property type="evidence" value="ECO:0007669"/>
    <property type="project" value="UniProtKB-KW"/>
</dbReference>
<evidence type="ECO:0000256" key="8">
    <source>
        <dbReference type="ARBA" id="ARBA00022759"/>
    </source>
</evidence>
<dbReference type="GO" id="GO:0046872">
    <property type="term" value="F:metal ion binding"/>
    <property type="evidence" value="ECO:0007669"/>
    <property type="project" value="UniProtKB-KW"/>
</dbReference>
<feature type="region of interest" description="Disordered" evidence="17">
    <location>
        <begin position="24"/>
        <end position="111"/>
    </location>
</feature>
<feature type="compositionally biased region" description="Polar residues" evidence="17">
    <location>
        <begin position="1187"/>
        <end position="1211"/>
    </location>
</feature>
<dbReference type="SUPFAM" id="SSF54160">
    <property type="entry name" value="Chromo domain-like"/>
    <property type="match status" value="1"/>
</dbReference>
<comment type="caution">
    <text evidence="22">The sequence shown here is derived from an EMBL/GenBank/DDBJ whole genome shotgun (WGS) entry which is preliminary data.</text>
</comment>
<dbReference type="GO" id="GO:0015074">
    <property type="term" value="P:DNA integration"/>
    <property type="evidence" value="ECO:0007669"/>
    <property type="project" value="UniProtKB-KW"/>
</dbReference>
<feature type="compositionally biased region" description="Low complexity" evidence="17">
    <location>
        <begin position="1013"/>
        <end position="1034"/>
    </location>
</feature>
<dbReference type="InterPro" id="IPR014001">
    <property type="entry name" value="Helicase_ATP-bd"/>
</dbReference>
<proteinExistence type="predicted"/>
<feature type="domain" description="Helicase ATP-binding" evidence="21">
    <location>
        <begin position="205"/>
        <end position="484"/>
    </location>
</feature>
<dbReference type="Pfam" id="PF24626">
    <property type="entry name" value="SH3_Tf2-1"/>
    <property type="match status" value="1"/>
</dbReference>
<dbReference type="GO" id="GO:0003964">
    <property type="term" value="F:RNA-directed DNA polymerase activity"/>
    <property type="evidence" value="ECO:0007669"/>
    <property type="project" value="UniProtKB-KW"/>
</dbReference>
<keyword evidence="11" id="KW-0694">RNA-binding</keyword>
<dbReference type="PROSITE" id="PS50013">
    <property type="entry name" value="CHROMO_2"/>
    <property type="match status" value="1"/>
</dbReference>
<evidence type="ECO:0000256" key="9">
    <source>
        <dbReference type="ARBA" id="ARBA00022801"/>
    </source>
</evidence>
<reference evidence="22 23" key="1">
    <citation type="journal article" name="Sci. Rep.">
        <title>Telomere-to-telomere assembled and centromere annotated genomes of the two main subspecies of the button mushroom Agaricus bisporus reveal especially polymorphic chromosome ends.</title>
        <authorList>
            <person name="Sonnenberg A.S.M."/>
            <person name="Sedaghat-Telgerd N."/>
            <person name="Lavrijssen B."/>
            <person name="Ohm R.A."/>
            <person name="Hendrickx P.M."/>
            <person name="Scholtmeijer K."/>
            <person name="Baars J.J.P."/>
            <person name="van Peer A."/>
        </authorList>
    </citation>
    <scope>NUCLEOTIDE SEQUENCE [LARGE SCALE GENOMIC DNA]</scope>
    <source>
        <strain evidence="22 23">H119_p4</strain>
    </source>
</reference>
<dbReference type="PANTHER" id="PTHR37984:SF5">
    <property type="entry name" value="PROTEIN NYNRIN-LIKE"/>
    <property type="match status" value="1"/>
</dbReference>
<keyword evidence="6" id="KW-0479">Metal-binding</keyword>
<dbReference type="InterPro" id="IPR056924">
    <property type="entry name" value="SH3_Tf2-1"/>
</dbReference>
<keyword evidence="9" id="KW-0378">Hydrolase</keyword>
<dbReference type="InterPro" id="IPR043502">
    <property type="entry name" value="DNA/RNA_pol_sf"/>
</dbReference>
<keyword evidence="13" id="KW-0695">RNA-directed DNA polymerase</keyword>
<dbReference type="PROSITE" id="PS51192">
    <property type="entry name" value="HELICASE_ATP_BIND_1"/>
    <property type="match status" value="1"/>
</dbReference>
<gene>
    <name evidence="22" type="ORF">Agabi119p4_11265</name>
</gene>
<dbReference type="Pfam" id="PF00078">
    <property type="entry name" value="RVT_1"/>
    <property type="match status" value="1"/>
</dbReference>
<dbReference type="EC" id="2.7.7.49" evidence="1"/>
<evidence type="ECO:0000256" key="2">
    <source>
        <dbReference type="ARBA" id="ARBA00022670"/>
    </source>
</evidence>
<dbReference type="GO" id="GO:0003723">
    <property type="term" value="F:RNA binding"/>
    <property type="evidence" value="ECO:0007669"/>
    <property type="project" value="UniProtKB-KW"/>
</dbReference>
<dbReference type="InterPro" id="IPR016197">
    <property type="entry name" value="Chromo-like_dom_sf"/>
</dbReference>
<feature type="compositionally biased region" description="Basic and acidic residues" evidence="17">
    <location>
        <begin position="612"/>
        <end position="631"/>
    </location>
</feature>
<feature type="compositionally biased region" description="Polar residues" evidence="17">
    <location>
        <begin position="744"/>
        <end position="753"/>
    </location>
</feature>
<dbReference type="InterPro" id="IPR041373">
    <property type="entry name" value="RT_RNaseH"/>
</dbReference>
<dbReference type="EMBL" id="JABXXO010000015">
    <property type="protein sequence ID" value="KAF7760589.1"/>
    <property type="molecule type" value="Genomic_DNA"/>
</dbReference>
<keyword evidence="15" id="KW-0238">DNA-binding</keyword>
<dbReference type="Pfam" id="PF13975">
    <property type="entry name" value="gag-asp_proteas"/>
    <property type="match status" value="1"/>
</dbReference>
<dbReference type="GO" id="GO:0006508">
    <property type="term" value="P:proteolysis"/>
    <property type="evidence" value="ECO:0007669"/>
    <property type="project" value="UniProtKB-KW"/>
</dbReference>
<dbReference type="InterPro" id="IPR000953">
    <property type="entry name" value="Chromo/chromo_shadow_dom"/>
</dbReference>
<feature type="region of interest" description="Disordered" evidence="17">
    <location>
        <begin position="1013"/>
        <end position="1044"/>
    </location>
</feature>
<dbReference type="Gene3D" id="2.40.70.10">
    <property type="entry name" value="Acid Proteases"/>
    <property type="match status" value="1"/>
</dbReference>
<dbReference type="SMART" id="SM00487">
    <property type="entry name" value="DEXDc"/>
    <property type="match status" value="1"/>
</dbReference>
<dbReference type="SUPFAM" id="SSF53098">
    <property type="entry name" value="Ribonuclease H-like"/>
    <property type="match status" value="1"/>
</dbReference>
<dbReference type="CDD" id="cd09274">
    <property type="entry name" value="RNase_HI_RT_Ty3"/>
    <property type="match status" value="1"/>
</dbReference>
<dbReference type="GO" id="GO:0005634">
    <property type="term" value="C:nucleus"/>
    <property type="evidence" value="ECO:0007669"/>
    <property type="project" value="UniProtKB-ARBA"/>
</dbReference>
<keyword evidence="3" id="KW-0808">Transferase</keyword>
<evidence type="ECO:0000256" key="5">
    <source>
        <dbReference type="ARBA" id="ARBA00022722"/>
    </source>
</evidence>
<evidence type="ECO:0000259" key="19">
    <source>
        <dbReference type="PROSITE" id="PS50878"/>
    </source>
</evidence>
<dbReference type="PROSITE" id="PS50878">
    <property type="entry name" value="RT_POL"/>
    <property type="match status" value="1"/>
</dbReference>
<feature type="domain" description="Reverse transcriptase" evidence="19">
    <location>
        <begin position="1501"/>
        <end position="1682"/>
    </location>
</feature>
<dbReference type="InterPro" id="IPR001969">
    <property type="entry name" value="Aspartic_peptidase_AS"/>
</dbReference>
<dbReference type="Proteomes" id="UP000629468">
    <property type="component" value="Unassembled WGS sequence"/>
</dbReference>
<keyword evidence="4" id="KW-0548">Nucleotidyltransferase</keyword>
<dbReference type="Gene3D" id="2.40.50.40">
    <property type="match status" value="1"/>
</dbReference>
<dbReference type="SUPFAM" id="SSF52540">
    <property type="entry name" value="P-loop containing nucleoside triphosphate hydrolases"/>
    <property type="match status" value="1"/>
</dbReference>
<sequence length="2461" mass="274328">MQSVLRRSSRVSSPGQLCSLIHTTATQQASKGSSRSRLAQTLEPKSSSGRYEVASERTEFSRSEAPHKDAHFLKKYGGKSRLPAERRSDGDASRARETSAPLPIPPIQQQQETVKAPKLFQSTLDAVTEESEFYHPPSPVSLSPSRQTEDSALPQTTPGLPTKFNSPPLLPGFIPSLDCMLGPNARPTPIQALSIKWLIEAPHSELSTSEWKQFLLASETGSGKSLAYMLPLLQRLKLDEESSNPQTRSTERALNPRAIILAPTHELARQLSSFTKALSRHVKLRAMCASRANSPSTASSDVTAKKLAEQLDALTAGGDPFGEMNMGKDSFPVDILVGTPVKLMEMVRGRGWDRLHGRLEADEEGNLPKLRRGRDKMPGVGRWKKEPELGLKNVEWVIVDEADVLFDPDFQEVTRTLLSDISAARGHPIEMKSLDSLLPSTVSTDSSTTPDPINYPFNFILTSATIPKNLVNYLDHHHPDLIRLTSPSVHQLPRNLKTEYASWTGGNKFADIEHQCRKVWASDDAVWRMVKPDSPTALSKILIFCNKSTKVVELAGYLEEKGIKCVALTSTSDQRKRGSNKHLEGFLRPVQINPDLSHISSSSTTTSFKATTKREAREEADRGDALRDPKVTPHVMITTSLLSRGLDFAPELEHSGEEWEGGEEGEGGDFFEDEGEGKCEGVEGEGEGEDVDEEKVFSHTLAPNTRSLGLASPVLPLPLPRKPKRGLPLSDRPDPAFEPLSPREPTSPSSHSIGNPPSPRNTTSPSSDSVEGFPLPSLTNCDRISAPPSPSSSSSSEEEQPTPHLSRMNGYTLTSGIILYPGSLPSIPKVTSNKIDAIFCDDLDVAVCSYFQGLSKPVDEKLWFSRSMSCLTACQPIHNLILSLRSDLTDKPWSYFMEKLRARYLQSDWHVTLAMQMKRQLMDESDNFMEWIENLIGLNNRLRETPSHFSNTEFITTIGANVCYPLWRAACDNGLYDIKKYSTLDLWLPAVTKLEESRLAEIDRVDKRILLKSQTSSHSSQRSSHRSTTNSSNTKPAAMSTSPTWTHPYYATRPSGSCIPVSATARSLFTPGSSNPAPPKLSTEERQILDDNYGCKKCRRVNAGHDIRQCTNDVPSGDGYKPIAYKLTSSSTSHQSNKKFKPINAVIDTSDEDSDLAVAAYVQEMDSTDESSTDSSFLLHSRRQMNAPTTFQPSASSSTYDALPGTTSLTLPSRPRVHAHPVASVVSSTTSTQLTWKCQLTDPDSDDTPIVVSALIDTGASVILIRDTLVDALRLPLIPLEKPLSIKTATNNRKKLLHAVDIKLLSLDSSYIAKPIRAIVSNCLSNDVILGMPFLQQNDIIVDASSGIVSDKVRNYTLITPHIRPVPGHCHVHPVRLCDKLLTTRKYRNTLLADLKHRLALVKRTFDVDHSVSSVSPHHVASLLCARIESIELSSSLEVERQNILQEFSSVFDAIPHVDELPTDVVAEIKLKDANLSIQTRTYSCPRKYRQAWRTLIQQHLDAGRIRESSSSSASPAFIIPKADASALPRWVNDYQQLNKNTVPDAYPLPRIDDILADCAKGSIWGTIDMTNAFFQTRMKPSDIPLTAVATPFGLYEWCVMPMGLRNAPSIHQRRVNRALQSFIGKFCHIYLDDIVIWSDSIDKHRAHVRHILSALRSSGLYCNLKKTKLFQHEIHFLGHTINTRGIFADDRKIERIINWPVPTCAKDVRRFLGLVCYLAAFLPQLALHTRILNKLTDKESEYQFPDWSSAHQSALDGIKNLVASSDCLTTIDHAKMPQFRVFVTTDASDFQSGAMLSFGETWESSRPVAFDSKPFKNAKLNYPVHEKELFAIVRALDKWRSDLLGIPFTVLTDHRTLECFQTQKHLSRRQARWTEFLQQYDFDIVYIKGDDNAVADALSRTTFKNAQSEIDTWRMTNFDVLDELEVPVCSLLTPATTSPLSVVESLSSLPDTPLVAPIMEITHDDELLNSIIDGYTTDTWCRKALETKMDDLELRNQLLYYKGRLVIPHSNNLPHTLASLAHNALGHFGFDKTYAAMRETFYWPGMRTFLEHSYIPSCDVCQRMKAPTSRPVGPLHPLPVPECRFTSVAIDFVGPFPEENDCDHILTMTDRLGADIRLVACKTNLSAHDLAVLFFDHWFCENGLPDEIISDRGSLFLSRFWKHLHELTGISLKMSTAFHPQTDGLSERTNKTLNQALRMAVDNHQKGWVAALPRIRFMMMNTVNSSTGYSGFQLRLGMSPRLIPPIVKDPIDTNSETPLQFIERLTTDVGTASDNLLDSKILQSGQANKHRAADIPYSVGDKVLLSTKNLSIDENGDLLPHTRKLRPKFVGPFSIVRVDINHSTAVLDVPGPSNKCRTFHFSLLKPYHAYIDDPPPLPHMPSEQLDTPVPLPATPPVKQTTSGDEHYIRDLVAHEKSGCGWRFLVRWQGFPDDHNEWMTFSALKHTRALDEYLSKNGPLA</sequence>
<dbReference type="InterPro" id="IPR001584">
    <property type="entry name" value="Integrase_cat-core"/>
</dbReference>
<dbReference type="PROSITE" id="PS50994">
    <property type="entry name" value="INTEGRASE"/>
    <property type="match status" value="1"/>
</dbReference>
<evidence type="ECO:0000313" key="22">
    <source>
        <dbReference type="EMBL" id="KAF7760589.1"/>
    </source>
</evidence>
<feature type="compositionally biased region" description="Polar residues" evidence="17">
    <location>
        <begin position="24"/>
        <end position="49"/>
    </location>
</feature>
<keyword evidence="2" id="KW-0645">Protease</keyword>
<feature type="compositionally biased region" description="Low complexity" evidence="17">
    <location>
        <begin position="600"/>
        <end position="610"/>
    </location>
</feature>
<keyword evidence="16" id="KW-0233">DNA recombination</keyword>
<evidence type="ECO:0000256" key="7">
    <source>
        <dbReference type="ARBA" id="ARBA00022750"/>
    </source>
</evidence>
<dbReference type="Gene3D" id="3.40.50.300">
    <property type="entry name" value="P-loop containing nucleotide triphosphate hydrolases"/>
    <property type="match status" value="2"/>
</dbReference>
<dbReference type="InterPro" id="IPR027417">
    <property type="entry name" value="P-loop_NTPase"/>
</dbReference>
<dbReference type="GO" id="GO:0004190">
    <property type="term" value="F:aspartic-type endopeptidase activity"/>
    <property type="evidence" value="ECO:0007669"/>
    <property type="project" value="UniProtKB-KW"/>
</dbReference>
<keyword evidence="5" id="KW-0540">Nuclease</keyword>
<dbReference type="SUPFAM" id="SSF56672">
    <property type="entry name" value="DNA/RNA polymerases"/>
    <property type="match status" value="1"/>
</dbReference>
<dbReference type="InterPro" id="IPR036397">
    <property type="entry name" value="RNaseH_sf"/>
</dbReference>
<feature type="domain" description="Integrase catalytic" evidence="20">
    <location>
        <begin position="2078"/>
        <end position="2249"/>
    </location>
</feature>
<feature type="compositionally biased region" description="Polar residues" evidence="17">
    <location>
        <begin position="153"/>
        <end position="165"/>
    </location>
</feature>
<dbReference type="Pfam" id="PF00270">
    <property type="entry name" value="DEAD"/>
    <property type="match status" value="1"/>
</dbReference>
<dbReference type="InterPro" id="IPR021109">
    <property type="entry name" value="Peptidase_aspartic_dom_sf"/>
</dbReference>
<evidence type="ECO:0000256" key="14">
    <source>
        <dbReference type="ARBA" id="ARBA00022932"/>
    </source>
</evidence>
<dbReference type="InterPro" id="IPR041588">
    <property type="entry name" value="Integrase_H2C2"/>
</dbReference>
<evidence type="ECO:0000256" key="6">
    <source>
        <dbReference type="ARBA" id="ARBA00022723"/>
    </source>
</evidence>
<dbReference type="SUPFAM" id="SSF50630">
    <property type="entry name" value="Acid proteases"/>
    <property type="match status" value="1"/>
</dbReference>
<dbReference type="GO" id="GO:0003887">
    <property type="term" value="F:DNA-directed DNA polymerase activity"/>
    <property type="evidence" value="ECO:0007669"/>
    <property type="project" value="UniProtKB-KW"/>
</dbReference>
<dbReference type="CDD" id="cd00303">
    <property type="entry name" value="retropepsin_like"/>
    <property type="match status" value="1"/>
</dbReference>
<evidence type="ECO:0000256" key="10">
    <source>
        <dbReference type="ARBA" id="ARBA00022842"/>
    </source>
</evidence>
<evidence type="ECO:0000259" key="21">
    <source>
        <dbReference type="PROSITE" id="PS51192"/>
    </source>
</evidence>
<dbReference type="GO" id="GO:0006338">
    <property type="term" value="P:chromatin remodeling"/>
    <property type="evidence" value="ECO:0007669"/>
    <property type="project" value="UniProtKB-ARBA"/>
</dbReference>
<organism evidence="22 23">
    <name type="scientific">Agaricus bisporus var. burnettii</name>
    <dbReference type="NCBI Taxonomy" id="192524"/>
    <lineage>
        <taxon>Eukaryota</taxon>
        <taxon>Fungi</taxon>
        <taxon>Dikarya</taxon>
        <taxon>Basidiomycota</taxon>
        <taxon>Agaricomycotina</taxon>
        <taxon>Agaricomycetes</taxon>
        <taxon>Agaricomycetidae</taxon>
        <taxon>Agaricales</taxon>
        <taxon>Agaricineae</taxon>
        <taxon>Agaricaceae</taxon>
        <taxon>Agaricus</taxon>
    </lineage>
</organism>
<feature type="compositionally biased region" description="Acidic residues" evidence="17">
    <location>
        <begin position="682"/>
        <end position="693"/>
    </location>
</feature>
<protein>
    <recommendedName>
        <fullName evidence="1">RNA-directed DNA polymerase</fullName>
        <ecNumber evidence="1">2.7.7.49</ecNumber>
    </recommendedName>
</protein>
<feature type="region of interest" description="Disordered" evidence="17">
    <location>
        <begin position="130"/>
        <end position="165"/>
    </location>
</feature>
<evidence type="ECO:0000259" key="20">
    <source>
        <dbReference type="PROSITE" id="PS50994"/>
    </source>
</evidence>
<dbReference type="InterPro" id="IPR012337">
    <property type="entry name" value="RNaseH-like_sf"/>
</dbReference>
<dbReference type="Pfam" id="PF17917">
    <property type="entry name" value="RT_RNaseH"/>
    <property type="match status" value="1"/>
</dbReference>
<dbReference type="CDD" id="cd01647">
    <property type="entry name" value="RT_LTR"/>
    <property type="match status" value="1"/>
</dbReference>
<dbReference type="PANTHER" id="PTHR37984">
    <property type="entry name" value="PROTEIN CBG26694"/>
    <property type="match status" value="1"/>
</dbReference>
<evidence type="ECO:0000256" key="11">
    <source>
        <dbReference type="ARBA" id="ARBA00022884"/>
    </source>
</evidence>
<dbReference type="InterPro" id="IPR000477">
    <property type="entry name" value="RT_dom"/>
</dbReference>
<feature type="region of interest" description="Disordered" evidence="17">
    <location>
        <begin position="594"/>
        <end position="632"/>
    </location>
</feature>
<dbReference type="GO" id="GO:0005524">
    <property type="term" value="F:ATP binding"/>
    <property type="evidence" value="ECO:0007669"/>
    <property type="project" value="InterPro"/>
</dbReference>
<evidence type="ECO:0000256" key="13">
    <source>
        <dbReference type="ARBA" id="ARBA00022918"/>
    </source>
</evidence>
<accession>A0A8H7C0M0</accession>
<evidence type="ECO:0000256" key="17">
    <source>
        <dbReference type="SAM" id="MobiDB-lite"/>
    </source>
</evidence>
<keyword evidence="14" id="KW-0239">DNA-directed DNA polymerase</keyword>
<dbReference type="Gene3D" id="3.30.420.10">
    <property type="entry name" value="Ribonuclease H-like superfamily/Ribonuclease H"/>
    <property type="match status" value="1"/>
</dbReference>
<dbReference type="Pfam" id="PF17921">
    <property type="entry name" value="Integrase_H2C2"/>
    <property type="match status" value="1"/>
</dbReference>
<name>A0A8H7C0M0_AGABI</name>
<keyword evidence="8" id="KW-0255">Endonuclease</keyword>
<feature type="region of interest" description="Disordered" evidence="17">
    <location>
        <begin position="1187"/>
        <end position="1214"/>
    </location>
</feature>
<dbReference type="Gene3D" id="1.10.340.70">
    <property type="match status" value="1"/>
</dbReference>
<dbReference type="InterPro" id="IPR043128">
    <property type="entry name" value="Rev_trsase/Diguanyl_cyclase"/>
</dbReference>
<evidence type="ECO:0000256" key="4">
    <source>
        <dbReference type="ARBA" id="ARBA00022695"/>
    </source>
</evidence>
<dbReference type="Gene3D" id="3.10.10.10">
    <property type="entry name" value="HIV Type 1 Reverse Transcriptase, subunit A, domain 1"/>
    <property type="match status" value="1"/>
</dbReference>
<dbReference type="InterPro" id="IPR011545">
    <property type="entry name" value="DEAD/DEAH_box_helicase_dom"/>
</dbReference>
<dbReference type="Gene3D" id="3.30.70.270">
    <property type="match status" value="2"/>
</dbReference>
<keyword evidence="7" id="KW-0064">Aspartyl protease</keyword>
<feature type="compositionally biased region" description="Basic and acidic residues" evidence="17">
    <location>
        <begin position="82"/>
        <end position="97"/>
    </location>
</feature>
<evidence type="ECO:0000259" key="18">
    <source>
        <dbReference type="PROSITE" id="PS50013"/>
    </source>
</evidence>
<evidence type="ECO:0000256" key="1">
    <source>
        <dbReference type="ARBA" id="ARBA00012493"/>
    </source>
</evidence>
<feature type="domain" description="Chromo" evidence="18">
    <location>
        <begin position="2407"/>
        <end position="2461"/>
    </location>
</feature>